<evidence type="ECO:0000256" key="2">
    <source>
        <dbReference type="SAM" id="SignalP"/>
    </source>
</evidence>
<keyword evidence="4" id="KW-1185">Reference proteome</keyword>
<name>A0A839HJN9_9GAMM</name>
<feature type="region of interest" description="Disordered" evidence="1">
    <location>
        <begin position="26"/>
        <end position="68"/>
    </location>
</feature>
<dbReference type="PROSITE" id="PS51257">
    <property type="entry name" value="PROKAR_LIPOPROTEIN"/>
    <property type="match status" value="1"/>
</dbReference>
<feature type="signal peptide" evidence="2">
    <location>
        <begin position="1"/>
        <end position="21"/>
    </location>
</feature>
<dbReference type="RefSeq" id="WP_182584573.1">
    <property type="nucleotide sequence ID" value="NZ_JABVCQ010000030.1"/>
</dbReference>
<accession>A0A839HJN9</accession>
<gene>
    <name evidence="3" type="ORF">HUK38_12040</name>
</gene>
<feature type="compositionally biased region" description="Pro residues" evidence="1">
    <location>
        <begin position="50"/>
        <end position="60"/>
    </location>
</feature>
<dbReference type="Proteomes" id="UP000548632">
    <property type="component" value="Unassembled WGS sequence"/>
</dbReference>
<feature type="compositionally biased region" description="Pro residues" evidence="1">
    <location>
        <begin position="146"/>
        <end position="167"/>
    </location>
</feature>
<evidence type="ECO:0000313" key="4">
    <source>
        <dbReference type="Proteomes" id="UP000548632"/>
    </source>
</evidence>
<evidence type="ECO:0000256" key="1">
    <source>
        <dbReference type="SAM" id="MobiDB-lite"/>
    </source>
</evidence>
<dbReference type="SUPFAM" id="SSF48452">
    <property type="entry name" value="TPR-like"/>
    <property type="match status" value="1"/>
</dbReference>
<reference evidence="3 4" key="1">
    <citation type="journal article" date="2020" name="Arch. Microbiol.">
        <title>The genome sequence of the giant phototrophic gammaproteobacterium Thiospirillum jenense gives insight into its physiological properties and phylogenetic relationships.</title>
        <authorList>
            <person name="Imhoff J.F."/>
            <person name="Meyer T.E."/>
            <person name="Kyndt J.A."/>
        </authorList>
    </citation>
    <scope>NUCLEOTIDE SEQUENCE [LARGE SCALE GENOMIC DNA]</scope>
    <source>
        <strain evidence="3 4">DSM 216</strain>
    </source>
</reference>
<proteinExistence type="predicted"/>
<comment type="caution">
    <text evidence="3">The sequence shown here is derived from an EMBL/GenBank/DDBJ whole genome shotgun (WGS) entry which is preliminary data.</text>
</comment>
<organism evidence="3 4">
    <name type="scientific">Thiospirillum jenense</name>
    <dbReference type="NCBI Taxonomy" id="1653858"/>
    <lineage>
        <taxon>Bacteria</taxon>
        <taxon>Pseudomonadati</taxon>
        <taxon>Pseudomonadota</taxon>
        <taxon>Gammaproteobacteria</taxon>
        <taxon>Chromatiales</taxon>
        <taxon>Chromatiaceae</taxon>
        <taxon>Thiospirillum</taxon>
    </lineage>
</organism>
<feature type="chain" id="PRO_5032582436" evidence="2">
    <location>
        <begin position="22"/>
        <end position="296"/>
    </location>
</feature>
<keyword evidence="2" id="KW-0732">Signal</keyword>
<feature type="region of interest" description="Disordered" evidence="1">
    <location>
        <begin position="80"/>
        <end position="177"/>
    </location>
</feature>
<dbReference type="InterPro" id="IPR011990">
    <property type="entry name" value="TPR-like_helical_dom_sf"/>
</dbReference>
<sequence>MNKLVALSIVLLFSFALQACAIPQRASPPAPIIDGARTDPSSRRVQRVPVPIPTRPPAPAPREEIRPTQVFAYAPPADDNETIREVAPPPVTAPASPPPVVASPVPLPAAESPSTTPPPSPAATAAPPQTNQITANPPINQTVTPPVVPAPPPVARPAPLTLPPPVSTPAEAPHSSLPQPVTVPHLAAPKLPPAINALSQQAERQRLNGDHAGAAATLERALRLQPQEAYLWNRLARVRLEQGMTAQANTLAVRSNSFAGHQADLKRNNWLMIATARRQSGDAQGATDAERKANGG</sequence>
<dbReference type="Gene3D" id="1.25.40.10">
    <property type="entry name" value="Tetratricopeptide repeat domain"/>
    <property type="match status" value="1"/>
</dbReference>
<feature type="compositionally biased region" description="Pro residues" evidence="1">
    <location>
        <begin position="87"/>
        <end position="107"/>
    </location>
</feature>
<evidence type="ECO:0000313" key="3">
    <source>
        <dbReference type="EMBL" id="MBB1126947.1"/>
    </source>
</evidence>
<dbReference type="AlphaFoldDB" id="A0A839HJN9"/>
<feature type="compositionally biased region" description="Polar residues" evidence="1">
    <location>
        <begin position="129"/>
        <end position="141"/>
    </location>
</feature>
<protein>
    <submittedName>
        <fullName evidence="3">Tetratricopeptide repeat protein</fullName>
    </submittedName>
</protein>
<dbReference type="EMBL" id="JABVCQ010000030">
    <property type="protein sequence ID" value="MBB1126947.1"/>
    <property type="molecule type" value="Genomic_DNA"/>
</dbReference>